<evidence type="ECO:0000313" key="1">
    <source>
        <dbReference type="EMBL" id="KNA91736.1"/>
    </source>
</evidence>
<dbReference type="EMBL" id="LDTZ01000016">
    <property type="protein sequence ID" value="KNA91736.1"/>
    <property type="molecule type" value="Genomic_DNA"/>
</dbReference>
<reference evidence="1 2" key="1">
    <citation type="submission" date="2015-05" db="EMBL/GenBank/DDBJ databases">
        <title>Draft genome sequence of the bacterium Gordonia jacobaea a new member of the Gordonia genus.</title>
        <authorList>
            <person name="Jimenez-Galisteo G."/>
            <person name="Dominguez A."/>
            <person name="Munoz E."/>
            <person name="Vinas M."/>
        </authorList>
    </citation>
    <scope>NUCLEOTIDE SEQUENCE [LARGE SCALE GENOMIC DNA]</scope>
    <source>
        <strain evidence="2">mv1</strain>
    </source>
</reference>
<keyword evidence="2" id="KW-1185">Reference proteome</keyword>
<evidence type="ECO:0000313" key="2">
    <source>
        <dbReference type="Proteomes" id="UP000037247"/>
    </source>
</evidence>
<protein>
    <submittedName>
        <fullName evidence="1">Uncharacterized protein</fullName>
    </submittedName>
</protein>
<name>A0ABR5IEC9_9ACTN</name>
<sequence>MMTELRNDVKRRAEATPWMTAVRLGGDSATYAELAESMSSYEKVMKRNGMSSEAAIYAALLHSLPSIATVSDPVKQGAMIDQVLAWLGRNLPFSGGSLRAVG</sequence>
<accession>A0ABR5IEC9</accession>
<dbReference type="Proteomes" id="UP000037247">
    <property type="component" value="Unassembled WGS sequence"/>
</dbReference>
<organism evidence="1 2">
    <name type="scientific">Gordonia jacobaea</name>
    <dbReference type="NCBI Taxonomy" id="122202"/>
    <lineage>
        <taxon>Bacteria</taxon>
        <taxon>Bacillati</taxon>
        <taxon>Actinomycetota</taxon>
        <taxon>Actinomycetes</taxon>
        <taxon>Mycobacteriales</taxon>
        <taxon>Gordoniaceae</taxon>
        <taxon>Gordonia</taxon>
    </lineage>
</organism>
<gene>
    <name evidence="1" type="ORF">ABW18_10070</name>
</gene>
<proteinExistence type="predicted"/>
<comment type="caution">
    <text evidence="1">The sequence shown here is derived from an EMBL/GenBank/DDBJ whole genome shotgun (WGS) entry which is preliminary data.</text>
</comment>